<keyword evidence="2" id="KW-1185">Reference proteome</keyword>
<sequence>MNHVQDIIAIVPKKTVYKKLTGPDKEIVCGERKKITSGFGERRKINKEHVEQCNIASTECNQSAPVGVGL</sequence>
<dbReference type="Proteomes" id="UP000820818">
    <property type="component" value="Linkage Group LG5"/>
</dbReference>
<gene>
    <name evidence="1" type="ORF">GHT06_015543</name>
</gene>
<comment type="caution">
    <text evidence="1">The sequence shown here is derived from an EMBL/GenBank/DDBJ whole genome shotgun (WGS) entry which is preliminary data.</text>
</comment>
<organism evidence="1 2">
    <name type="scientific">Daphnia sinensis</name>
    <dbReference type="NCBI Taxonomy" id="1820382"/>
    <lineage>
        <taxon>Eukaryota</taxon>
        <taxon>Metazoa</taxon>
        <taxon>Ecdysozoa</taxon>
        <taxon>Arthropoda</taxon>
        <taxon>Crustacea</taxon>
        <taxon>Branchiopoda</taxon>
        <taxon>Diplostraca</taxon>
        <taxon>Cladocera</taxon>
        <taxon>Anomopoda</taxon>
        <taxon>Daphniidae</taxon>
        <taxon>Daphnia</taxon>
        <taxon>Daphnia similis group</taxon>
    </lineage>
</organism>
<evidence type="ECO:0000313" key="1">
    <source>
        <dbReference type="EMBL" id="KAI9558754.1"/>
    </source>
</evidence>
<reference evidence="1 2" key="1">
    <citation type="submission" date="2022-05" db="EMBL/GenBank/DDBJ databases">
        <title>A multi-omics perspective on studying reproductive biology in Daphnia sinensis.</title>
        <authorList>
            <person name="Jia J."/>
        </authorList>
    </citation>
    <scope>NUCLEOTIDE SEQUENCE [LARGE SCALE GENOMIC DNA]</scope>
    <source>
        <strain evidence="1 2">WSL</strain>
    </source>
</reference>
<dbReference type="AlphaFoldDB" id="A0AAD5KR54"/>
<name>A0AAD5KR54_9CRUS</name>
<evidence type="ECO:0000313" key="2">
    <source>
        <dbReference type="Proteomes" id="UP000820818"/>
    </source>
</evidence>
<accession>A0AAD5KR54</accession>
<protein>
    <submittedName>
        <fullName evidence="1">Uncharacterized protein</fullName>
    </submittedName>
</protein>
<proteinExistence type="predicted"/>
<dbReference type="EMBL" id="WJBH02000005">
    <property type="protein sequence ID" value="KAI9558754.1"/>
    <property type="molecule type" value="Genomic_DNA"/>
</dbReference>